<dbReference type="Proteomes" id="UP000295717">
    <property type="component" value="Unassembled WGS sequence"/>
</dbReference>
<keyword evidence="5" id="KW-1185">Reference proteome</keyword>
<dbReference type="GO" id="GO:0051782">
    <property type="term" value="P:negative regulation of cell division"/>
    <property type="evidence" value="ECO:0007669"/>
    <property type="project" value="TreeGrafter"/>
</dbReference>
<name>A0A4R3MXG6_9GAMM</name>
<accession>A0A4R3MXG6</accession>
<dbReference type="InterPro" id="IPR027417">
    <property type="entry name" value="P-loop_NTPase"/>
</dbReference>
<organism evidence="4 5">
    <name type="scientific">Thiobaca trueperi</name>
    <dbReference type="NCBI Taxonomy" id="127458"/>
    <lineage>
        <taxon>Bacteria</taxon>
        <taxon>Pseudomonadati</taxon>
        <taxon>Pseudomonadota</taxon>
        <taxon>Gammaproteobacteria</taxon>
        <taxon>Chromatiales</taxon>
        <taxon>Chromatiaceae</taxon>
        <taxon>Thiobaca</taxon>
    </lineage>
</organism>
<dbReference type="GO" id="GO:0009898">
    <property type="term" value="C:cytoplasmic side of plasma membrane"/>
    <property type="evidence" value="ECO:0007669"/>
    <property type="project" value="TreeGrafter"/>
</dbReference>
<dbReference type="InterPro" id="IPR050625">
    <property type="entry name" value="ParA/MinD_ATPase"/>
</dbReference>
<evidence type="ECO:0000313" key="4">
    <source>
        <dbReference type="EMBL" id="TCT19443.1"/>
    </source>
</evidence>
<dbReference type="Gene3D" id="3.40.50.300">
    <property type="entry name" value="P-loop containing nucleotide triphosphate hydrolases"/>
    <property type="match status" value="1"/>
</dbReference>
<evidence type="ECO:0000256" key="1">
    <source>
        <dbReference type="ARBA" id="ARBA00022741"/>
    </source>
</evidence>
<feature type="domain" description="CobQ/CobB/MinD/ParA nucleotide binding" evidence="3">
    <location>
        <begin position="28"/>
        <end position="159"/>
    </location>
</feature>
<dbReference type="InterPro" id="IPR002586">
    <property type="entry name" value="CobQ/CobB/MinD/ParA_Nub-bd_dom"/>
</dbReference>
<dbReference type="Pfam" id="PF01656">
    <property type="entry name" value="CbiA"/>
    <property type="match status" value="1"/>
</dbReference>
<comment type="caution">
    <text evidence="4">The sequence shown here is derived from an EMBL/GenBank/DDBJ whole genome shotgun (WGS) entry which is preliminary data.</text>
</comment>
<dbReference type="PANTHER" id="PTHR43384:SF6">
    <property type="entry name" value="SEPTUM SITE-DETERMINING PROTEIN MIND HOMOLOG, CHLOROPLASTIC"/>
    <property type="match status" value="1"/>
</dbReference>
<reference evidence="4 5" key="1">
    <citation type="submission" date="2019-03" db="EMBL/GenBank/DDBJ databases">
        <title>Genomic Encyclopedia of Type Strains, Phase IV (KMG-IV): sequencing the most valuable type-strain genomes for metagenomic binning, comparative biology and taxonomic classification.</title>
        <authorList>
            <person name="Goeker M."/>
        </authorList>
    </citation>
    <scope>NUCLEOTIDE SEQUENCE [LARGE SCALE GENOMIC DNA]</scope>
    <source>
        <strain evidence="4 5">DSM 13587</strain>
    </source>
</reference>
<dbReference type="AlphaFoldDB" id="A0A4R3MXG6"/>
<dbReference type="GO" id="GO:0016887">
    <property type="term" value="F:ATP hydrolysis activity"/>
    <property type="evidence" value="ECO:0007669"/>
    <property type="project" value="TreeGrafter"/>
</dbReference>
<dbReference type="GO" id="GO:0005524">
    <property type="term" value="F:ATP binding"/>
    <property type="evidence" value="ECO:0007669"/>
    <property type="project" value="UniProtKB-KW"/>
</dbReference>
<dbReference type="PANTHER" id="PTHR43384">
    <property type="entry name" value="SEPTUM SITE-DETERMINING PROTEIN MIND HOMOLOG, CHLOROPLASTIC-RELATED"/>
    <property type="match status" value="1"/>
</dbReference>
<gene>
    <name evidence="4" type="ORF">EDC35_10849</name>
</gene>
<sequence>MCQAPTSAHLDQRTAHPAVRHPLRIAIVGKGGAGKTTVAGALARTLAAQGRRVLALDADPDANLASVLPLDGEQRPQPLARQQALLHAATDAGTLPVGLFQLNPDTGDLLLRGTVTWGGGNPLVALGWGKAGGEGCYCAEHAVLRRLLFDASALPAEVTLIDSEAGLEHLSRGTIAGVDLVLVVVEPGQRSLETAIAVRRLAGDLGIARVHAVVCGYRDHAELLRLRCWLGDWPAVAAFPYDEQVRAADLAGTPPVLAGEFLAAAETLAASVLQLDGTLQTAHA</sequence>
<evidence type="ECO:0000313" key="5">
    <source>
        <dbReference type="Proteomes" id="UP000295717"/>
    </source>
</evidence>
<evidence type="ECO:0000256" key="2">
    <source>
        <dbReference type="ARBA" id="ARBA00022840"/>
    </source>
</evidence>
<proteinExistence type="predicted"/>
<keyword evidence="1" id="KW-0547">Nucleotide-binding</keyword>
<dbReference type="RefSeq" id="WP_165903445.1">
    <property type="nucleotide sequence ID" value="NZ_SMAO01000008.1"/>
</dbReference>
<dbReference type="InterPro" id="IPR014433">
    <property type="entry name" value="CooC"/>
</dbReference>
<dbReference type="EMBL" id="SMAO01000008">
    <property type="protein sequence ID" value="TCT19443.1"/>
    <property type="molecule type" value="Genomic_DNA"/>
</dbReference>
<keyword evidence="2" id="KW-0067">ATP-binding</keyword>
<dbReference type="SUPFAM" id="SSF52540">
    <property type="entry name" value="P-loop containing nucleoside triphosphate hydrolases"/>
    <property type="match status" value="1"/>
</dbReference>
<dbReference type="GO" id="GO:0005829">
    <property type="term" value="C:cytosol"/>
    <property type="evidence" value="ECO:0007669"/>
    <property type="project" value="TreeGrafter"/>
</dbReference>
<evidence type="ECO:0000259" key="3">
    <source>
        <dbReference type="Pfam" id="PF01656"/>
    </source>
</evidence>
<dbReference type="PIRSF" id="PIRSF005647">
    <property type="entry name" value="CooC"/>
    <property type="match status" value="1"/>
</dbReference>
<protein>
    <submittedName>
        <fullName evidence="4">CO dehydrogenase maturation factor</fullName>
    </submittedName>
</protein>